<gene>
    <name evidence="3" type="ORF">APLA_LOCUS49</name>
</gene>
<protein>
    <submittedName>
        <fullName evidence="3">Uncharacterized protein</fullName>
    </submittedName>
</protein>
<accession>A0A8S0YLJ0</accession>
<dbReference type="OrthoDB" id="10265389at2759"/>
<proteinExistence type="predicted"/>
<sequence>MSKCVKLILILALLDLNFDRVRSNDEIDKNTYSDYENTQILQIIPNYFEYPLNAVKKKPEMLGNNKVPIITKTIEDMKIKAYDEGFVNPSDDENCVWNEKESKENTNIDNTESKNIKVDEYESSLKLRDISTVAYDYKSLFMFYTKEDTCKMKSNTHVDHNKNVVLSKNGKVTGKKQKSNDIRNEESLDSYKDGDDDWGQSYASQGFQNTFSLDVTVEEIEKGILMTEKLLEEYNFNRLALNKKRQ</sequence>
<feature type="chain" id="PRO_5035885660" evidence="2">
    <location>
        <begin position="24"/>
        <end position="246"/>
    </location>
</feature>
<reference evidence="3 4" key="1">
    <citation type="submission" date="2020-04" db="EMBL/GenBank/DDBJ databases">
        <authorList>
            <person name="Wallbank WR R."/>
            <person name="Pardo Diaz C."/>
            <person name="Kozak K."/>
            <person name="Martin S."/>
            <person name="Jiggins C."/>
            <person name="Moest M."/>
            <person name="Warren A I."/>
            <person name="Byers J.R.P. K."/>
            <person name="Montejo-Kovacevich G."/>
            <person name="Yen C E."/>
        </authorList>
    </citation>
    <scope>NUCLEOTIDE SEQUENCE [LARGE SCALE GENOMIC DNA]</scope>
</reference>
<evidence type="ECO:0000256" key="1">
    <source>
        <dbReference type="SAM" id="MobiDB-lite"/>
    </source>
</evidence>
<dbReference type="Proteomes" id="UP000494256">
    <property type="component" value="Unassembled WGS sequence"/>
</dbReference>
<name>A0A8S0YLJ0_ARCPL</name>
<evidence type="ECO:0000313" key="4">
    <source>
        <dbReference type="Proteomes" id="UP000494256"/>
    </source>
</evidence>
<keyword evidence="2" id="KW-0732">Signal</keyword>
<feature type="region of interest" description="Disordered" evidence="1">
    <location>
        <begin position="168"/>
        <end position="194"/>
    </location>
</feature>
<evidence type="ECO:0000256" key="2">
    <source>
        <dbReference type="SAM" id="SignalP"/>
    </source>
</evidence>
<organism evidence="3 4">
    <name type="scientific">Arctia plantaginis</name>
    <name type="common">Wood tiger moth</name>
    <name type="synonym">Phalaena plantaginis</name>
    <dbReference type="NCBI Taxonomy" id="874455"/>
    <lineage>
        <taxon>Eukaryota</taxon>
        <taxon>Metazoa</taxon>
        <taxon>Ecdysozoa</taxon>
        <taxon>Arthropoda</taxon>
        <taxon>Hexapoda</taxon>
        <taxon>Insecta</taxon>
        <taxon>Pterygota</taxon>
        <taxon>Neoptera</taxon>
        <taxon>Endopterygota</taxon>
        <taxon>Lepidoptera</taxon>
        <taxon>Glossata</taxon>
        <taxon>Ditrysia</taxon>
        <taxon>Noctuoidea</taxon>
        <taxon>Erebidae</taxon>
        <taxon>Arctiinae</taxon>
        <taxon>Arctia</taxon>
    </lineage>
</organism>
<evidence type="ECO:0000313" key="3">
    <source>
        <dbReference type="EMBL" id="CAB3219892.1"/>
    </source>
</evidence>
<feature type="signal peptide" evidence="2">
    <location>
        <begin position="1"/>
        <end position="23"/>
    </location>
</feature>
<dbReference type="AlphaFoldDB" id="A0A8S0YLJ0"/>
<dbReference type="EMBL" id="CADEBD010000024">
    <property type="protein sequence ID" value="CAB3219892.1"/>
    <property type="molecule type" value="Genomic_DNA"/>
</dbReference>
<comment type="caution">
    <text evidence="3">The sequence shown here is derived from an EMBL/GenBank/DDBJ whole genome shotgun (WGS) entry which is preliminary data.</text>
</comment>
<feature type="compositionally biased region" description="Basic and acidic residues" evidence="1">
    <location>
        <begin position="178"/>
        <end position="193"/>
    </location>
</feature>